<dbReference type="HOGENOM" id="CLU_2453319_0_0_11"/>
<name>B1VNB2_STRGG</name>
<accession>B1VNB2</accession>
<dbReference type="EMBL" id="AP009493">
    <property type="protein sequence ID" value="BAG23860.1"/>
    <property type="molecule type" value="Genomic_DNA"/>
</dbReference>
<proteinExistence type="predicted"/>
<protein>
    <submittedName>
        <fullName evidence="1">Uncharacterized protein</fullName>
    </submittedName>
</protein>
<reference evidence="1" key="2">
    <citation type="journal article" date="2008" name="J. Bacteriol.">
        <title>The genome sequence of the streptomycin-producing microorganism Streptomyces griseus IFO 13350.</title>
        <authorList>
            <person name="Ohnishi Y."/>
            <person name="Ishikawa J."/>
            <person name="Hara H."/>
            <person name="Suzuki H."/>
            <person name="Ikenoya M."/>
            <person name="Ikeda H."/>
            <person name="Yamashita A."/>
            <person name="Hattori M."/>
            <person name="Horinouchi S."/>
        </authorList>
    </citation>
    <scope>NUCLEOTIDE SEQUENCE</scope>
    <source>
        <strain evidence="1">NBRC 13350</strain>
    </source>
</reference>
<dbReference type="AlphaFoldDB" id="B1VNB2"/>
<dbReference type="KEGG" id="sgr:SGR_106t"/>
<organism evidence="1 3">
    <name type="scientific">Streptomyces griseus subsp. griseus (strain JCM 4626 / CBS 651.72 / NBRC 13350 / KCC S-0626 / ISP 5235)</name>
    <dbReference type="NCBI Taxonomy" id="455632"/>
    <lineage>
        <taxon>Bacteria</taxon>
        <taxon>Bacillati</taxon>
        <taxon>Actinomycetota</taxon>
        <taxon>Actinomycetes</taxon>
        <taxon>Kitasatosporales</taxon>
        <taxon>Streptomycetaceae</taxon>
        <taxon>Streptomyces</taxon>
    </lineage>
</organism>
<reference evidence="1" key="3">
    <citation type="journal article" date="2008" name="J. Biol. Chem.">
        <title>Phenolic lipids synthesized by type III polyketide synthase confer penicillin resistance on Streptomyces griseus.</title>
        <authorList>
            <person name="Funabashi M."/>
            <person name="Funa N."/>
            <person name="Horinouchi S."/>
        </authorList>
    </citation>
    <scope>NUCLEOTIDE SEQUENCE</scope>
    <source>
        <strain evidence="1">NBRC 13350</strain>
    </source>
</reference>
<dbReference type="Proteomes" id="UP000001685">
    <property type="component" value="Chromosome"/>
</dbReference>
<evidence type="ECO:0000313" key="2">
    <source>
        <dbReference type="EMBL" id="BAG23860.1"/>
    </source>
</evidence>
<evidence type="ECO:0000313" key="1">
    <source>
        <dbReference type="EMBL" id="BAG16935.1"/>
    </source>
</evidence>
<reference evidence="1" key="4">
    <citation type="journal article" date="2008" name="Microbiology">
        <title>Conditionally positive effect of the TetR-family transcriptional regulator AtrA on streptomycin production by Streptomyces griseus.</title>
        <authorList>
            <person name="Hirano S."/>
            <person name="Tanaka K."/>
            <person name="Ohnishi Y."/>
            <person name="Horinouchi S."/>
        </authorList>
    </citation>
    <scope>NUCLEOTIDE SEQUENCE</scope>
    <source>
        <strain evidence="1">NBRC 13350</strain>
    </source>
</reference>
<sequence length="89" mass="9670">MISPLIEIGVMPASLLVQPARPPSPSVWRTHEVARARSPPPLITPPFHSVSMLSIRFRRDIVSLHFLTIEPPVAVPVRADAVTTTGPSC</sequence>
<evidence type="ECO:0000313" key="3">
    <source>
        <dbReference type="Proteomes" id="UP000001685"/>
    </source>
</evidence>
<dbReference type="KEGG" id="sgr:SGR_7033t"/>
<gene>
    <name evidence="1" type="ordered locus">SGR_106t</name>
    <name evidence="2" type="ordered locus">SGR_7033t</name>
</gene>
<reference evidence="3" key="1">
    <citation type="journal article" date="2008" name="J. Bacteriol.">
        <title>Genome sequence of the streptomycin-producing microorganism Streptomyces griseus IFO 13350.</title>
        <authorList>
            <person name="Ohnishi Y."/>
            <person name="Ishikawa J."/>
            <person name="Hara H."/>
            <person name="Suzuki H."/>
            <person name="Ikenoya M."/>
            <person name="Ikeda H."/>
            <person name="Yamashita A."/>
            <person name="Hattori M."/>
            <person name="Horinouchi S."/>
        </authorList>
    </citation>
    <scope>NUCLEOTIDE SEQUENCE [LARGE SCALE GENOMIC DNA]</scope>
    <source>
        <strain evidence="3">JCM 4626 / NBRC 13350</strain>
    </source>
</reference>
<dbReference type="EMBL" id="AP009493">
    <property type="protein sequence ID" value="BAG16935.1"/>
    <property type="molecule type" value="Genomic_DNA"/>
</dbReference>